<dbReference type="InterPro" id="IPR014918">
    <property type="entry name" value="Phage_tail_3"/>
</dbReference>
<dbReference type="Gene3D" id="4.10.410.40">
    <property type="match status" value="1"/>
</dbReference>
<sequence>MAVSLPNGVTFALGMAVTAEKPITAITNASPAVASCTAHGFAASSYLIVKSGWQKLNERIVRVATGSATDSIKLDGIDTTDTNLFPAGGGAGSAASVSSWIQITQVLNASTSGGDMQFANYSFLENDFESQIPTQASPMSIALEVADDPTLAGYMALKQASDSRKPYAFMATFPSGSKILYYGYVSFNETPTMTKGNVMACKATFSLLSKPVRYAS</sequence>
<dbReference type="Pfam" id="PF08813">
    <property type="entry name" value="Phage_tail_3"/>
    <property type="match status" value="1"/>
</dbReference>
<comment type="caution">
    <text evidence="1">The sequence shown here is derived from an EMBL/GenBank/DDBJ whole genome shotgun (WGS) entry which is preliminary data.</text>
</comment>
<dbReference type="Proteomes" id="UP001200247">
    <property type="component" value="Unassembled WGS sequence"/>
</dbReference>
<accession>A0ABD4SVI8</accession>
<evidence type="ECO:0000313" key="1">
    <source>
        <dbReference type="EMBL" id="MCG9027263.1"/>
    </source>
</evidence>
<dbReference type="AlphaFoldDB" id="A0ABD4SVI8"/>
<evidence type="ECO:0000313" key="2">
    <source>
        <dbReference type="Proteomes" id="UP001200247"/>
    </source>
</evidence>
<dbReference type="EMBL" id="JAJAXM010000045">
    <property type="protein sequence ID" value="MCG9027263.1"/>
    <property type="molecule type" value="Genomic_DNA"/>
</dbReference>
<reference evidence="1 2" key="1">
    <citation type="submission" date="2021-10" db="EMBL/GenBank/DDBJ databases">
        <title>Whole-genome sequencing analysis of Laribacter hongkongensis: virulence gene profiles, carbohydrate-active enzyme prediction, and antimicrobial resistance characterization.</title>
        <authorList>
            <person name="Yuan P."/>
            <person name="Zhan Y."/>
            <person name="Chen D."/>
        </authorList>
    </citation>
    <scope>NUCLEOTIDE SEQUENCE [LARGE SCALE GENOMIC DNA]</scope>
    <source>
        <strain evidence="1 2">W67</strain>
    </source>
</reference>
<gene>
    <name evidence="1" type="ORF">LH440_15435</name>
</gene>
<dbReference type="RefSeq" id="WP_193582889.1">
    <property type="nucleotide sequence ID" value="NZ_JAJAWK010000011.1"/>
</dbReference>
<proteinExistence type="predicted"/>
<organism evidence="1 2">
    <name type="scientific">Laribacter hongkongensis</name>
    <dbReference type="NCBI Taxonomy" id="168471"/>
    <lineage>
        <taxon>Bacteria</taxon>
        <taxon>Pseudomonadati</taxon>
        <taxon>Pseudomonadota</taxon>
        <taxon>Betaproteobacteria</taxon>
        <taxon>Neisseriales</taxon>
        <taxon>Aquaspirillaceae</taxon>
        <taxon>Laribacter</taxon>
    </lineage>
</organism>
<protein>
    <submittedName>
        <fullName evidence="1">Phage tail protein</fullName>
    </submittedName>
</protein>
<name>A0ABD4SVI8_9NEIS</name>